<comment type="caution">
    <text evidence="4">The sequence shown here is derived from an EMBL/GenBank/DDBJ whole genome shotgun (WGS) entry which is preliminary data.</text>
</comment>
<gene>
    <name evidence="4" type="ORF">FMM05_00960</name>
</gene>
<evidence type="ECO:0000256" key="1">
    <source>
        <dbReference type="ARBA" id="ARBA00022729"/>
    </source>
</evidence>
<evidence type="ECO:0000313" key="4">
    <source>
        <dbReference type="EMBL" id="TRW27238.1"/>
    </source>
</evidence>
<dbReference type="Proteomes" id="UP000320643">
    <property type="component" value="Unassembled WGS sequence"/>
</dbReference>
<dbReference type="Gene3D" id="2.60.120.200">
    <property type="match status" value="1"/>
</dbReference>
<feature type="domain" description="Secretion system C-terminal sorting" evidence="3">
    <location>
        <begin position="218"/>
        <end position="285"/>
    </location>
</feature>
<dbReference type="NCBIfam" id="TIGR04183">
    <property type="entry name" value="Por_Secre_tail"/>
    <property type="match status" value="1"/>
</dbReference>
<name>A0A552V9U3_9FLAO</name>
<accession>A0A552V9U3</accession>
<organism evidence="4 5">
    <name type="scientific">Flavobacterium zepuense</name>
    <dbReference type="NCBI Taxonomy" id="2593302"/>
    <lineage>
        <taxon>Bacteria</taxon>
        <taxon>Pseudomonadati</taxon>
        <taxon>Bacteroidota</taxon>
        <taxon>Flavobacteriia</taxon>
        <taxon>Flavobacteriales</taxon>
        <taxon>Flavobacteriaceae</taxon>
        <taxon>Flavobacterium</taxon>
    </lineage>
</organism>
<dbReference type="RefSeq" id="WP_143371464.1">
    <property type="nucleotide sequence ID" value="NZ_VJVZ01000001.1"/>
</dbReference>
<dbReference type="Pfam" id="PF18962">
    <property type="entry name" value="Por_Secre_tail"/>
    <property type="match status" value="1"/>
</dbReference>
<evidence type="ECO:0000313" key="5">
    <source>
        <dbReference type="Proteomes" id="UP000320643"/>
    </source>
</evidence>
<reference evidence="4 5" key="1">
    <citation type="submission" date="2019-07" db="EMBL/GenBank/DDBJ databases">
        <title>Flavobacterium sp. nov., isolated from glacier ice.</title>
        <authorList>
            <person name="Liu Q."/>
            <person name="Xin Y.-H."/>
        </authorList>
    </citation>
    <scope>NUCLEOTIDE SEQUENCE [LARGE SCALE GENOMIC DNA]</scope>
    <source>
        <strain evidence="4 5">ZT4R6</strain>
    </source>
</reference>
<dbReference type="AlphaFoldDB" id="A0A552V9U3"/>
<dbReference type="OrthoDB" id="1273278at2"/>
<feature type="signal peptide" evidence="2">
    <location>
        <begin position="1"/>
        <end position="18"/>
    </location>
</feature>
<keyword evidence="5" id="KW-1185">Reference proteome</keyword>
<feature type="chain" id="PRO_5021928541" evidence="2">
    <location>
        <begin position="19"/>
        <end position="287"/>
    </location>
</feature>
<proteinExistence type="predicted"/>
<dbReference type="InterPro" id="IPR026444">
    <property type="entry name" value="Secre_tail"/>
</dbReference>
<keyword evidence="1 2" id="KW-0732">Signal</keyword>
<sequence>MKNFLLFTLFLFCLQANAQFTVWEDDFNDGNVTDWTLQDEDANTSNWLARKNLFIDTNTGEIGEGSADVLATYNIDLATGYSYENIENNWAISPVQDLSYYGGTLQLVINAQTTAYDGTGASQSLLVYVSNSPDMATFLENEPITLNLTRTTQNAEEFHEYIVDMSQYAGEGQEEVYFAIVKNAQPFTGIEINDVKITATGLAGVDEVTKSFTKIKQNPVTETLELQLAPNVDGNTLNVSIYNINGILVSESKYNETGISVSGLAGGMYFAVLNNGEASQQLKFIKK</sequence>
<protein>
    <submittedName>
        <fullName evidence="4">T9SS type A sorting domain-containing protein</fullName>
    </submittedName>
</protein>
<dbReference type="EMBL" id="VJVZ01000001">
    <property type="protein sequence ID" value="TRW27238.1"/>
    <property type="molecule type" value="Genomic_DNA"/>
</dbReference>
<evidence type="ECO:0000256" key="2">
    <source>
        <dbReference type="SAM" id="SignalP"/>
    </source>
</evidence>
<evidence type="ECO:0000259" key="3">
    <source>
        <dbReference type="Pfam" id="PF18962"/>
    </source>
</evidence>